<dbReference type="PROSITE" id="PS00154">
    <property type="entry name" value="ATPASE_E1_E2"/>
    <property type="match status" value="1"/>
</dbReference>
<dbReference type="NCBIfam" id="TIGR01494">
    <property type="entry name" value="ATPase_P-type"/>
    <property type="match status" value="2"/>
</dbReference>
<dbReference type="InterPro" id="IPR018303">
    <property type="entry name" value="ATPase_P-typ_P_site"/>
</dbReference>
<dbReference type="EMBL" id="WIWT01000022">
    <property type="protein sequence ID" value="KAF3214458.1"/>
    <property type="molecule type" value="Genomic_DNA"/>
</dbReference>
<feature type="transmembrane region" description="Helical" evidence="10">
    <location>
        <begin position="881"/>
        <end position="904"/>
    </location>
</feature>
<comment type="caution">
    <text evidence="12">The sequence shown here is derived from an EMBL/GenBank/DDBJ whole genome shotgun (WGS) entry which is preliminary data.</text>
</comment>
<dbReference type="SFLD" id="SFLDF00027">
    <property type="entry name" value="p-type_atpase"/>
    <property type="match status" value="1"/>
</dbReference>
<feature type="transmembrane region" description="Helical" evidence="10">
    <location>
        <begin position="910"/>
        <end position="930"/>
    </location>
</feature>
<evidence type="ECO:0000256" key="8">
    <source>
        <dbReference type="ARBA" id="ARBA00023136"/>
    </source>
</evidence>
<dbReference type="InterPro" id="IPR004014">
    <property type="entry name" value="ATPase_P-typ_cation-transptr_N"/>
</dbReference>
<dbReference type="InterPro" id="IPR050510">
    <property type="entry name" value="Cation_transp_ATPase_P-type"/>
</dbReference>
<name>A0A8H8VDF0_ORBOL</name>
<evidence type="ECO:0000256" key="1">
    <source>
        <dbReference type="ARBA" id="ARBA00004651"/>
    </source>
</evidence>
<dbReference type="SFLD" id="SFLDG00002">
    <property type="entry name" value="C1.7:_P-type_atpase_like"/>
    <property type="match status" value="1"/>
</dbReference>
<dbReference type="InterPro" id="IPR006068">
    <property type="entry name" value="ATPase_P-typ_cation-transptr_C"/>
</dbReference>
<dbReference type="Pfam" id="PF13246">
    <property type="entry name" value="Cation_ATPase"/>
    <property type="match status" value="1"/>
</dbReference>
<dbReference type="Gene3D" id="3.40.1110.10">
    <property type="entry name" value="Calcium-transporting ATPase, cytoplasmic domain N"/>
    <property type="match status" value="1"/>
</dbReference>
<evidence type="ECO:0000256" key="2">
    <source>
        <dbReference type="ARBA" id="ARBA00022475"/>
    </source>
</evidence>
<feature type="transmembrane region" description="Helical" evidence="10">
    <location>
        <begin position="955"/>
        <end position="979"/>
    </location>
</feature>
<dbReference type="Pfam" id="PF00122">
    <property type="entry name" value="E1-E2_ATPase"/>
    <property type="match status" value="1"/>
</dbReference>
<evidence type="ECO:0000259" key="11">
    <source>
        <dbReference type="SMART" id="SM00831"/>
    </source>
</evidence>
<protein>
    <recommendedName>
        <fullName evidence="11">Cation-transporting P-type ATPase N-terminal domain-containing protein</fullName>
    </recommendedName>
</protein>
<dbReference type="InterPro" id="IPR036412">
    <property type="entry name" value="HAD-like_sf"/>
</dbReference>
<dbReference type="PANTHER" id="PTHR43294:SF21">
    <property type="entry name" value="CATION TRANSPORTING ATPASE"/>
    <property type="match status" value="1"/>
</dbReference>
<feature type="compositionally biased region" description="Low complexity" evidence="9">
    <location>
        <begin position="44"/>
        <end position="54"/>
    </location>
</feature>
<sequence>MSTRRTFDSERGSEEIDEEKLSAARRINFSEAEGSGHGSRLRPTTSNISSTGSISRRSVDPAVALPIEYRSVSVAVDDTRQEYHLPQKVARKDKKGKKTAAEIAESDSHTISTNELLRRFSTSVEQGLSTDQVHRKLKEYGRNMPSKPPSRWARKIFGYFFGGFGLILLVGAVLVAVCYEPLGRPPATANLALAIVIFLVFIAQAFMNFWADFSTSRVMASITNMIPDDCLVRRDGTQLTISATELVPGDVVYIKAGSKLPADVRFVQVSSDAKFDRSVLTGESVPVPATLECTDRNQLETRNIGLQGTHCVSGSCLAICVATGPRTIFGRIAALAAAPNTERTTLQKEILRFVGIIICLMVISNAIVVGLWAGWLRKDHPNWISVPVLIVDIVSVAIAFVPEGLPIAVVACASIISNIMRQNKILCKSLKTVETLGAVSVICSDKTGTLTKNQMFVTECSVGGEKIAADQALSEMISQEKRTADGQITVPGNALSQLRTVAGLCNAGEFDAASMHLPIHQRKINGDATDQAVLRFSETLGPVQDLRNAWKRDYELAFNSNNKFMIRLMSAVDQATISTSLPTGEASKFASDDFVLFIKGAPDVLLPRCHHYTTSDGSTRALDRTALESIETIKDTWSREGKRVILLARKVIKRGDVKASMDSNAIEPEVLEHASSALCLVGLVGIVDPPRDDIPYVVTTLRGAGIRIFMVTGDFKLTAQAIAREIGIITVEDGQIEGYDNLSKQAISMIDTEKNVYRTIQENTSGGLRAIVLSGPELQEMNEAQWRDLCKYDEIVFARTTPEQKIRIVQEFQNEKNIVAMTGDGVNDAAALKKANIGIAMGSGSDIAIEAADMVLLENFSAIVAAVRYGRVVFDNLKKTIIYLLPAGSFSEFWPVMTSVIFGIPQILSSFLMIIICCGTDCAAAITLAYEAPEADVLLRPPRDLKKDKLVDWKLLLQAYGLIGLTETFTSFAMAFWYLQRKGVPFSALWLGFGNPVPGVDADYVNARLAEASSIYFVNLVVMQFFVLMAIRTRRLSIFQHPPLFNKETQNIWLFPAMVFALLVAFFFNYTPPLRKVLGTGDVPVEHWFLPVAFGFFILMVDEARKIIDGPNTIFNDVLRSHKNGPTNRIICW</sequence>
<dbReference type="InterPro" id="IPR008250">
    <property type="entry name" value="ATPase_P-typ_transduc_dom_A_sf"/>
</dbReference>
<feature type="compositionally biased region" description="Basic and acidic residues" evidence="9">
    <location>
        <begin position="1"/>
        <end position="22"/>
    </location>
</feature>
<keyword evidence="2" id="KW-1003">Cell membrane</keyword>
<feature type="transmembrane region" description="Helical" evidence="10">
    <location>
        <begin position="1083"/>
        <end position="1101"/>
    </location>
</feature>
<evidence type="ECO:0000256" key="10">
    <source>
        <dbReference type="SAM" id="Phobius"/>
    </source>
</evidence>
<dbReference type="PANTHER" id="PTHR43294">
    <property type="entry name" value="SODIUM/POTASSIUM-TRANSPORTING ATPASE SUBUNIT ALPHA"/>
    <property type="match status" value="1"/>
</dbReference>
<dbReference type="GO" id="GO:0030007">
    <property type="term" value="P:intracellular potassium ion homeostasis"/>
    <property type="evidence" value="ECO:0007669"/>
    <property type="project" value="TreeGrafter"/>
</dbReference>
<feature type="transmembrane region" description="Helical" evidence="10">
    <location>
        <begin position="156"/>
        <end position="177"/>
    </location>
</feature>
<feature type="transmembrane region" description="Helical" evidence="10">
    <location>
        <begin position="189"/>
        <end position="211"/>
    </location>
</feature>
<dbReference type="Pfam" id="PF00689">
    <property type="entry name" value="Cation_ATPase_C"/>
    <property type="match status" value="1"/>
</dbReference>
<dbReference type="OrthoDB" id="158672at2759"/>
<dbReference type="InterPro" id="IPR044492">
    <property type="entry name" value="P_typ_ATPase_HD_dom"/>
</dbReference>
<dbReference type="AlphaFoldDB" id="A0A8H8VDF0"/>
<dbReference type="Gene3D" id="3.40.50.1000">
    <property type="entry name" value="HAD superfamily/HAD-like"/>
    <property type="match status" value="1"/>
</dbReference>
<feature type="transmembrane region" description="Helical" evidence="10">
    <location>
        <begin position="1052"/>
        <end position="1071"/>
    </location>
</feature>
<dbReference type="Pfam" id="PF08282">
    <property type="entry name" value="Hydrolase_3"/>
    <property type="match status" value="1"/>
</dbReference>
<dbReference type="SUPFAM" id="SSF81665">
    <property type="entry name" value="Calcium ATPase, transmembrane domain M"/>
    <property type="match status" value="1"/>
</dbReference>
<dbReference type="GO" id="GO:0036376">
    <property type="term" value="P:sodium ion export across plasma membrane"/>
    <property type="evidence" value="ECO:0007669"/>
    <property type="project" value="TreeGrafter"/>
</dbReference>
<evidence type="ECO:0000256" key="4">
    <source>
        <dbReference type="ARBA" id="ARBA00022741"/>
    </source>
</evidence>
<dbReference type="SMART" id="SM00831">
    <property type="entry name" value="Cation_ATPase_N"/>
    <property type="match status" value="1"/>
</dbReference>
<dbReference type="SFLD" id="SFLDS00003">
    <property type="entry name" value="Haloacid_Dehalogenase"/>
    <property type="match status" value="1"/>
</dbReference>
<keyword evidence="4" id="KW-0547">Nucleotide-binding</keyword>
<keyword evidence="5" id="KW-0067">ATP-binding</keyword>
<dbReference type="InterPro" id="IPR023298">
    <property type="entry name" value="ATPase_P-typ_TM_dom_sf"/>
</dbReference>
<dbReference type="FunFam" id="3.40.50.1000:FF:000001">
    <property type="entry name" value="Phospholipid-transporting ATPase IC"/>
    <property type="match status" value="1"/>
</dbReference>
<evidence type="ECO:0000313" key="12">
    <source>
        <dbReference type="EMBL" id="KAF3214458.1"/>
    </source>
</evidence>
<evidence type="ECO:0000256" key="3">
    <source>
        <dbReference type="ARBA" id="ARBA00022692"/>
    </source>
</evidence>
<dbReference type="InterPro" id="IPR001757">
    <property type="entry name" value="P_typ_ATPase"/>
</dbReference>
<dbReference type="GO" id="GO:0006883">
    <property type="term" value="P:intracellular sodium ion homeostasis"/>
    <property type="evidence" value="ECO:0007669"/>
    <property type="project" value="TreeGrafter"/>
</dbReference>
<accession>A0A8H8VDF0</accession>
<dbReference type="GO" id="GO:0005524">
    <property type="term" value="F:ATP binding"/>
    <property type="evidence" value="ECO:0007669"/>
    <property type="project" value="UniProtKB-KW"/>
</dbReference>
<dbReference type="GO" id="GO:0005886">
    <property type="term" value="C:plasma membrane"/>
    <property type="evidence" value="ECO:0007669"/>
    <property type="project" value="UniProtKB-SubCell"/>
</dbReference>
<comment type="subcellular location">
    <subcellularLocation>
        <location evidence="1">Cell membrane</location>
        <topology evidence="1">Multi-pass membrane protein</topology>
    </subcellularLocation>
</comment>
<feature type="transmembrane region" description="Helical" evidence="10">
    <location>
        <begin position="393"/>
        <end position="416"/>
    </location>
</feature>
<evidence type="ECO:0000256" key="7">
    <source>
        <dbReference type="ARBA" id="ARBA00022989"/>
    </source>
</evidence>
<dbReference type="GO" id="GO:0005391">
    <property type="term" value="F:P-type sodium:potassium-exchanging transporter activity"/>
    <property type="evidence" value="ECO:0007669"/>
    <property type="project" value="TreeGrafter"/>
</dbReference>
<feature type="transmembrane region" description="Helical" evidence="10">
    <location>
        <begin position="1014"/>
        <end position="1031"/>
    </location>
</feature>
<dbReference type="Gene3D" id="2.70.150.10">
    <property type="entry name" value="Calcium-transporting ATPase, cytoplasmic transduction domain A"/>
    <property type="match status" value="1"/>
</dbReference>
<dbReference type="PRINTS" id="PR00121">
    <property type="entry name" value="NAKATPASE"/>
</dbReference>
<evidence type="ECO:0000313" key="13">
    <source>
        <dbReference type="Proteomes" id="UP000614610"/>
    </source>
</evidence>
<dbReference type="SUPFAM" id="SSF56784">
    <property type="entry name" value="HAD-like"/>
    <property type="match status" value="1"/>
</dbReference>
<dbReference type="Proteomes" id="UP000614610">
    <property type="component" value="Unassembled WGS sequence"/>
</dbReference>
<dbReference type="GO" id="GO:0016887">
    <property type="term" value="F:ATP hydrolysis activity"/>
    <property type="evidence" value="ECO:0007669"/>
    <property type="project" value="InterPro"/>
</dbReference>
<dbReference type="PRINTS" id="PR00119">
    <property type="entry name" value="CATATPASE"/>
</dbReference>
<feature type="domain" description="Cation-transporting P-type ATPase N-terminal" evidence="11">
    <location>
        <begin position="107"/>
        <end position="180"/>
    </location>
</feature>
<dbReference type="FunFam" id="3.40.1110.10:FF:000114">
    <property type="entry name" value="H /K ATPase alpha subunit, putative"/>
    <property type="match status" value="1"/>
</dbReference>
<dbReference type="Pfam" id="PF00690">
    <property type="entry name" value="Cation_ATPase_N"/>
    <property type="match status" value="1"/>
</dbReference>
<dbReference type="InterPro" id="IPR059000">
    <property type="entry name" value="ATPase_P-type_domA"/>
</dbReference>
<evidence type="ECO:0000256" key="9">
    <source>
        <dbReference type="SAM" id="MobiDB-lite"/>
    </source>
</evidence>
<evidence type="ECO:0000256" key="6">
    <source>
        <dbReference type="ARBA" id="ARBA00022967"/>
    </source>
</evidence>
<keyword evidence="8 10" id="KW-0472">Membrane</keyword>
<dbReference type="GO" id="GO:1902600">
    <property type="term" value="P:proton transmembrane transport"/>
    <property type="evidence" value="ECO:0007669"/>
    <property type="project" value="TreeGrafter"/>
</dbReference>
<dbReference type="GO" id="GO:1990573">
    <property type="term" value="P:potassium ion import across plasma membrane"/>
    <property type="evidence" value="ECO:0007669"/>
    <property type="project" value="TreeGrafter"/>
</dbReference>
<keyword evidence="3 10" id="KW-0812">Transmembrane</keyword>
<dbReference type="FunFam" id="3.40.50.1000:FF:000083">
    <property type="entry name" value="Sodium/potassium-transporting ATPase subunit alpha"/>
    <property type="match status" value="1"/>
</dbReference>
<dbReference type="SUPFAM" id="SSF81660">
    <property type="entry name" value="Metal cation-transporting ATPase, ATP-binding domain N"/>
    <property type="match status" value="1"/>
</dbReference>
<keyword evidence="7 10" id="KW-1133">Transmembrane helix</keyword>
<dbReference type="SUPFAM" id="SSF81653">
    <property type="entry name" value="Calcium ATPase, transduction domain A"/>
    <property type="match status" value="1"/>
</dbReference>
<gene>
    <name evidence="12" type="ORF">TWF679_004833</name>
</gene>
<dbReference type="InterPro" id="IPR023214">
    <property type="entry name" value="HAD_sf"/>
</dbReference>
<feature type="transmembrane region" description="Helical" evidence="10">
    <location>
        <begin position="350"/>
        <end position="373"/>
    </location>
</feature>
<keyword evidence="6" id="KW-1278">Translocase</keyword>
<dbReference type="InterPro" id="IPR023299">
    <property type="entry name" value="ATPase_P-typ_cyto_dom_N"/>
</dbReference>
<dbReference type="Gene3D" id="1.20.1110.10">
    <property type="entry name" value="Calcium-transporting ATPase, transmembrane domain"/>
    <property type="match status" value="1"/>
</dbReference>
<evidence type="ECO:0000256" key="5">
    <source>
        <dbReference type="ARBA" id="ARBA00022840"/>
    </source>
</evidence>
<reference evidence="12" key="1">
    <citation type="submission" date="2019-06" db="EMBL/GenBank/DDBJ databases">
        <authorList>
            <person name="Palmer J.M."/>
        </authorList>
    </citation>
    <scope>NUCLEOTIDE SEQUENCE</scope>
    <source>
        <strain evidence="12">TWF679</strain>
    </source>
</reference>
<feature type="region of interest" description="Disordered" evidence="9">
    <location>
        <begin position="1"/>
        <end position="54"/>
    </location>
</feature>
<proteinExistence type="predicted"/>
<organism evidence="12 13">
    <name type="scientific">Orbilia oligospora</name>
    <name type="common">Nematode-trapping fungus</name>
    <name type="synonym">Arthrobotrys oligospora</name>
    <dbReference type="NCBI Taxonomy" id="2813651"/>
    <lineage>
        <taxon>Eukaryota</taxon>
        <taxon>Fungi</taxon>
        <taxon>Dikarya</taxon>
        <taxon>Ascomycota</taxon>
        <taxon>Pezizomycotina</taxon>
        <taxon>Orbiliomycetes</taxon>
        <taxon>Orbiliales</taxon>
        <taxon>Orbiliaceae</taxon>
        <taxon>Orbilia</taxon>
    </lineage>
</organism>